<proteinExistence type="predicted"/>
<evidence type="ECO:0000313" key="1">
    <source>
        <dbReference type="EMBL" id="KAJ8979352.1"/>
    </source>
</evidence>
<comment type="caution">
    <text evidence="1">The sequence shown here is derived from an EMBL/GenBank/DDBJ whole genome shotgun (WGS) entry which is preliminary data.</text>
</comment>
<organism evidence="1 2">
    <name type="scientific">Molorchus minor</name>
    <dbReference type="NCBI Taxonomy" id="1323400"/>
    <lineage>
        <taxon>Eukaryota</taxon>
        <taxon>Metazoa</taxon>
        <taxon>Ecdysozoa</taxon>
        <taxon>Arthropoda</taxon>
        <taxon>Hexapoda</taxon>
        <taxon>Insecta</taxon>
        <taxon>Pterygota</taxon>
        <taxon>Neoptera</taxon>
        <taxon>Endopterygota</taxon>
        <taxon>Coleoptera</taxon>
        <taxon>Polyphaga</taxon>
        <taxon>Cucujiformia</taxon>
        <taxon>Chrysomeloidea</taxon>
        <taxon>Cerambycidae</taxon>
        <taxon>Lamiinae</taxon>
        <taxon>Monochamini</taxon>
        <taxon>Molorchus</taxon>
    </lineage>
</organism>
<dbReference type="InterPro" id="IPR013783">
    <property type="entry name" value="Ig-like_fold"/>
</dbReference>
<reference evidence="1" key="1">
    <citation type="journal article" date="2023" name="Insect Mol. Biol.">
        <title>Genome sequencing provides insights into the evolution of gene families encoding plant cell wall-degrading enzymes in longhorned beetles.</title>
        <authorList>
            <person name="Shin N.R."/>
            <person name="Okamura Y."/>
            <person name="Kirsch R."/>
            <person name="Pauchet Y."/>
        </authorList>
    </citation>
    <scope>NUCLEOTIDE SEQUENCE</scope>
    <source>
        <strain evidence="1">MMC_N1</strain>
    </source>
</reference>
<dbReference type="PANTHER" id="PTHR21261:SF8">
    <property type="entry name" value="BEATEN PATH IA, ISOFORM B-RELATED"/>
    <property type="match status" value="1"/>
</dbReference>
<evidence type="ECO:0000313" key="2">
    <source>
        <dbReference type="Proteomes" id="UP001162164"/>
    </source>
</evidence>
<dbReference type="PANTHER" id="PTHR21261">
    <property type="entry name" value="BEAT PROTEIN"/>
    <property type="match status" value="1"/>
</dbReference>
<feature type="non-terminal residue" evidence="1">
    <location>
        <position position="1"/>
    </location>
</feature>
<gene>
    <name evidence="1" type="ORF">NQ317_010124</name>
</gene>
<sequence length="169" mass="19115">CLTLRQIDINVPLAVVQGHKAILEVQVRPRGRQAILGEMIRGFHVVESESNATQVVLEDVSRAISGPFSCEVTADQPSFFHRHEDGRFRVDVEEGRTLTLKWSVVVELPKKDPYIVGLNIRYKIGDILRANCTSEKSNPAANLAWYVNGQHWHGPHVHKFKYQDGSYIT</sequence>
<dbReference type="EMBL" id="JAPWTJ010000346">
    <property type="protein sequence ID" value="KAJ8979352.1"/>
    <property type="molecule type" value="Genomic_DNA"/>
</dbReference>
<protein>
    <recommendedName>
        <fullName evidence="3">Ig-like domain-containing protein</fullName>
    </recommendedName>
</protein>
<evidence type="ECO:0008006" key="3">
    <source>
        <dbReference type="Google" id="ProtNLM"/>
    </source>
</evidence>
<dbReference type="Gene3D" id="2.60.40.10">
    <property type="entry name" value="Immunoglobulins"/>
    <property type="match status" value="1"/>
</dbReference>
<accession>A0ABQ9JNU1</accession>
<name>A0ABQ9JNU1_9CUCU</name>
<keyword evidence="2" id="KW-1185">Reference proteome</keyword>
<dbReference type="Proteomes" id="UP001162164">
    <property type="component" value="Unassembled WGS sequence"/>
</dbReference>